<organism evidence="1">
    <name type="scientific">freshwater metagenome</name>
    <dbReference type="NCBI Taxonomy" id="449393"/>
    <lineage>
        <taxon>unclassified sequences</taxon>
        <taxon>metagenomes</taxon>
        <taxon>ecological metagenomes</taxon>
    </lineage>
</organism>
<accession>A0A6J6HG40</accession>
<dbReference type="AlphaFoldDB" id="A0A6J6HG40"/>
<reference evidence="1" key="1">
    <citation type="submission" date="2020-05" db="EMBL/GenBank/DDBJ databases">
        <authorList>
            <person name="Chiriac C."/>
            <person name="Salcher M."/>
            <person name="Ghai R."/>
            <person name="Kavagutti S V."/>
        </authorList>
    </citation>
    <scope>NUCLEOTIDE SEQUENCE</scope>
</reference>
<sequence>MNTDTAAPSRKLTMSDIMDHRAYERIREVRQKDVFEIKRRRRIALGTMITVMFENRQTMQAQIQEMLRVEKVLTDEGVLEELKAYNPLIPEKGQLSATLFIELTTDAQVREWLPKLVGIERSIAIKLANGDVVKAIVDEGHAEQLTRENVTAAVHYIRFEFSPEQIEEFAKGEVQVISVLSNYIESTELAQYTVDELLIDLRD</sequence>
<protein>
    <submittedName>
        <fullName evidence="1">Unannotated protein</fullName>
    </submittedName>
</protein>
<dbReference type="InterPro" id="IPR021890">
    <property type="entry name" value="DUF3501"/>
</dbReference>
<name>A0A6J6HG40_9ZZZZ</name>
<evidence type="ECO:0000313" key="1">
    <source>
        <dbReference type="EMBL" id="CAB4612337.1"/>
    </source>
</evidence>
<gene>
    <name evidence="1" type="ORF">UFOPK1826_01343</name>
</gene>
<dbReference type="EMBL" id="CAEZUN010000209">
    <property type="protein sequence ID" value="CAB4612337.1"/>
    <property type="molecule type" value="Genomic_DNA"/>
</dbReference>
<dbReference type="Pfam" id="PF12007">
    <property type="entry name" value="DUF3501"/>
    <property type="match status" value="1"/>
</dbReference>
<proteinExistence type="predicted"/>